<dbReference type="RefSeq" id="WP_196203567.1">
    <property type="nucleotide sequence ID" value="NZ_JADPUN010000214.1"/>
</dbReference>
<feature type="region of interest" description="Disordered" evidence="1">
    <location>
        <begin position="1"/>
        <end position="56"/>
    </location>
</feature>
<sequence length="56" mass="5860">MKSDTVSTPAAHANAKIIAGTATRRGNSSDTRAKSVSSRSGTRNGFPERIASEVQK</sequence>
<evidence type="ECO:0008006" key="4">
    <source>
        <dbReference type="Google" id="ProtNLM"/>
    </source>
</evidence>
<organism evidence="2 3">
    <name type="scientific">Plantactinospora alkalitolerans</name>
    <dbReference type="NCBI Taxonomy" id="2789879"/>
    <lineage>
        <taxon>Bacteria</taxon>
        <taxon>Bacillati</taxon>
        <taxon>Actinomycetota</taxon>
        <taxon>Actinomycetes</taxon>
        <taxon>Micromonosporales</taxon>
        <taxon>Micromonosporaceae</taxon>
        <taxon>Plantactinospora</taxon>
    </lineage>
</organism>
<evidence type="ECO:0000313" key="2">
    <source>
        <dbReference type="EMBL" id="MBF9132025.1"/>
    </source>
</evidence>
<reference evidence="2 3" key="1">
    <citation type="submission" date="2020-11" db="EMBL/GenBank/DDBJ databases">
        <title>A novel isolate from a Black sea contaminated sediment with potential to produce alkanes: Plantactinospora alkalitolerans sp. nov.</title>
        <authorList>
            <person name="Carro L."/>
            <person name="Veyisoglu A."/>
            <person name="Guven K."/>
            <person name="Schumann P."/>
            <person name="Klenk H.-P."/>
            <person name="Sahin N."/>
        </authorList>
    </citation>
    <scope>NUCLEOTIDE SEQUENCE [LARGE SCALE GENOMIC DNA]</scope>
    <source>
        <strain evidence="2 3">S1510</strain>
    </source>
</reference>
<comment type="caution">
    <text evidence="2">The sequence shown here is derived from an EMBL/GenBank/DDBJ whole genome shotgun (WGS) entry which is preliminary data.</text>
</comment>
<keyword evidence="3" id="KW-1185">Reference proteome</keyword>
<gene>
    <name evidence="2" type="ORF">I0C86_24100</name>
</gene>
<dbReference type="Proteomes" id="UP000638560">
    <property type="component" value="Unassembled WGS sequence"/>
</dbReference>
<feature type="compositionally biased region" description="Polar residues" evidence="1">
    <location>
        <begin position="24"/>
        <end position="43"/>
    </location>
</feature>
<accession>A0ABS0H0Q4</accession>
<proteinExistence type="predicted"/>
<dbReference type="EMBL" id="JADPUN010000214">
    <property type="protein sequence ID" value="MBF9132025.1"/>
    <property type="molecule type" value="Genomic_DNA"/>
</dbReference>
<protein>
    <recommendedName>
        <fullName evidence="4">SMP domain-containing protein</fullName>
    </recommendedName>
</protein>
<name>A0ABS0H0Q4_9ACTN</name>
<evidence type="ECO:0000256" key="1">
    <source>
        <dbReference type="SAM" id="MobiDB-lite"/>
    </source>
</evidence>
<evidence type="ECO:0000313" key="3">
    <source>
        <dbReference type="Proteomes" id="UP000638560"/>
    </source>
</evidence>